<feature type="domain" description="J" evidence="4">
    <location>
        <begin position="34"/>
        <end position="96"/>
    </location>
</feature>
<protein>
    <submittedName>
        <fullName evidence="5">DnaJ like subfamily A member 2</fullName>
    </submittedName>
</protein>
<feature type="region of interest" description="Disordered" evidence="2">
    <location>
        <begin position="1"/>
        <end position="29"/>
    </location>
</feature>
<reference evidence="5" key="1">
    <citation type="submission" date="2013-04" db="EMBL/GenBank/DDBJ databases">
        <title>The Genome Sequence of Fonticula alba ATCC 38817.</title>
        <authorList>
            <consortium name="The Broad Institute Genomics Platform"/>
            <person name="Russ C."/>
            <person name="Cuomo C."/>
            <person name="Burger G."/>
            <person name="Gray M.W."/>
            <person name="Holland P.W.H."/>
            <person name="King N."/>
            <person name="Lang F.B.F."/>
            <person name="Roger A.J."/>
            <person name="Ruiz-Trillo I."/>
            <person name="Brown M."/>
            <person name="Walker B."/>
            <person name="Young S."/>
            <person name="Zeng Q."/>
            <person name="Gargeya S."/>
            <person name="Fitzgerald M."/>
            <person name="Haas B."/>
            <person name="Abouelleil A."/>
            <person name="Allen A.W."/>
            <person name="Alvarado L."/>
            <person name="Arachchi H.M."/>
            <person name="Berlin A.M."/>
            <person name="Chapman S.B."/>
            <person name="Gainer-Dewar J."/>
            <person name="Goldberg J."/>
            <person name="Griggs A."/>
            <person name="Gujja S."/>
            <person name="Hansen M."/>
            <person name="Howarth C."/>
            <person name="Imamovic A."/>
            <person name="Ireland A."/>
            <person name="Larimer J."/>
            <person name="McCowan C."/>
            <person name="Murphy C."/>
            <person name="Pearson M."/>
            <person name="Poon T.W."/>
            <person name="Priest M."/>
            <person name="Roberts A."/>
            <person name="Saif S."/>
            <person name="Shea T."/>
            <person name="Sisk P."/>
            <person name="Sykes S."/>
            <person name="Wortman J."/>
            <person name="Nusbaum C."/>
            <person name="Birren B."/>
        </authorList>
    </citation>
    <scope>NUCLEOTIDE SEQUENCE [LARGE SCALE GENOMIC DNA]</scope>
    <source>
        <strain evidence="5">ATCC 38817</strain>
    </source>
</reference>
<dbReference type="OMA" id="NMADTMG"/>
<keyword evidence="1" id="KW-0143">Chaperone</keyword>
<evidence type="ECO:0000256" key="1">
    <source>
        <dbReference type="ARBA" id="ARBA00023186"/>
    </source>
</evidence>
<dbReference type="PANTHER" id="PTHR44360:SF1">
    <property type="entry name" value="DNAJ HOMOLOG SUBFAMILY B MEMBER 9"/>
    <property type="match status" value="1"/>
</dbReference>
<dbReference type="PRINTS" id="PR00625">
    <property type="entry name" value="JDOMAIN"/>
</dbReference>
<feature type="transmembrane region" description="Helical" evidence="3">
    <location>
        <begin position="193"/>
        <end position="212"/>
    </location>
</feature>
<dbReference type="InterPro" id="IPR001623">
    <property type="entry name" value="DnaJ_domain"/>
</dbReference>
<dbReference type="PROSITE" id="PS00636">
    <property type="entry name" value="DNAJ_1"/>
    <property type="match status" value="1"/>
</dbReference>
<dbReference type="RefSeq" id="XP_009492463.1">
    <property type="nucleotide sequence ID" value="XM_009494188.1"/>
</dbReference>
<dbReference type="InterPro" id="IPR051948">
    <property type="entry name" value="Hsp70_co-chaperone_J-domain"/>
</dbReference>
<dbReference type="SMART" id="SM00271">
    <property type="entry name" value="DnaJ"/>
    <property type="match status" value="1"/>
</dbReference>
<dbReference type="SUPFAM" id="SSF46565">
    <property type="entry name" value="Chaperone J-domain"/>
    <property type="match status" value="1"/>
</dbReference>
<proteinExistence type="predicted"/>
<dbReference type="GeneID" id="20525065"/>
<keyword evidence="6" id="KW-1185">Reference proteome</keyword>
<dbReference type="EMBL" id="KB932201">
    <property type="protein sequence ID" value="KCV72762.1"/>
    <property type="molecule type" value="Genomic_DNA"/>
</dbReference>
<feature type="transmembrane region" description="Helical" evidence="3">
    <location>
        <begin position="119"/>
        <end position="140"/>
    </location>
</feature>
<dbReference type="GO" id="GO:0051787">
    <property type="term" value="F:misfolded protein binding"/>
    <property type="evidence" value="ECO:0007669"/>
    <property type="project" value="TreeGrafter"/>
</dbReference>
<evidence type="ECO:0000313" key="6">
    <source>
        <dbReference type="Proteomes" id="UP000030693"/>
    </source>
</evidence>
<organism evidence="5">
    <name type="scientific">Fonticula alba</name>
    <name type="common">Slime mold</name>
    <dbReference type="NCBI Taxonomy" id="691883"/>
    <lineage>
        <taxon>Eukaryota</taxon>
        <taxon>Rotosphaerida</taxon>
        <taxon>Fonticulaceae</taxon>
        <taxon>Fonticula</taxon>
    </lineage>
</organism>
<feature type="transmembrane region" description="Helical" evidence="3">
    <location>
        <begin position="288"/>
        <end position="310"/>
    </location>
</feature>
<feature type="transmembrane region" description="Helical" evidence="3">
    <location>
        <begin position="160"/>
        <end position="181"/>
    </location>
</feature>
<dbReference type="PANTHER" id="PTHR44360">
    <property type="entry name" value="DNAJ HOMOLOG SUBFAMILY B MEMBER 9"/>
    <property type="match status" value="1"/>
</dbReference>
<dbReference type="OrthoDB" id="10250354at2759"/>
<dbReference type="Gene3D" id="1.10.287.110">
    <property type="entry name" value="DnaJ domain"/>
    <property type="match status" value="1"/>
</dbReference>
<dbReference type="AlphaFoldDB" id="A0A058ZH02"/>
<dbReference type="GO" id="GO:0005783">
    <property type="term" value="C:endoplasmic reticulum"/>
    <property type="evidence" value="ECO:0007669"/>
    <property type="project" value="TreeGrafter"/>
</dbReference>
<keyword evidence="3" id="KW-0472">Membrane</keyword>
<evidence type="ECO:0000313" key="5">
    <source>
        <dbReference type="EMBL" id="KCV72762.1"/>
    </source>
</evidence>
<sequence>MAANPQYKSFQRESDDSDTSATSDTPLNAEEEYDYYEILNVSRDASEEEIKKAHRRMALRYHPDKPTGDADKFRQIQHAYEVLMNPTRRKLYDQYGEAGLKMYDGYGNHPLGNLAAENLSLWVCLLLLPVLLLLLFFILVVVNVDYAKGWSWPAIWTPLWVINFIVVLLSLSVTVLAFSAASEDSAEISKPSVVSFFFSVILTLIWQILLSIKLNGHSMAWGYVWLPMFLVSLLSFCRHFFNVRSLDFPMRSKIPVFLFKIRWTVMRLLTMIFIVLKSDGVSSMSWRAVFSPVFAFYGFFVLLSLLLSCCIPKLFGSLGETILTDVLPSIFIVTFIALLSVALDGIRGYSLGVIFVPVFIVMGLVILVLCIFACLLKCMMDSEMPEPVSKRNSQKTPLVDISRRLTYNTEPSSNKD</sequence>
<dbReference type="InterPro" id="IPR036869">
    <property type="entry name" value="J_dom_sf"/>
</dbReference>
<dbReference type="STRING" id="691883.A0A058ZH02"/>
<evidence type="ECO:0000256" key="2">
    <source>
        <dbReference type="SAM" id="MobiDB-lite"/>
    </source>
</evidence>
<evidence type="ECO:0000256" key="3">
    <source>
        <dbReference type="SAM" id="Phobius"/>
    </source>
</evidence>
<dbReference type="GO" id="GO:0051087">
    <property type="term" value="F:protein-folding chaperone binding"/>
    <property type="evidence" value="ECO:0007669"/>
    <property type="project" value="TreeGrafter"/>
</dbReference>
<feature type="transmembrane region" description="Helical" evidence="3">
    <location>
        <begin position="257"/>
        <end position="276"/>
    </location>
</feature>
<accession>A0A058ZH02</accession>
<keyword evidence="3" id="KW-1133">Transmembrane helix</keyword>
<dbReference type="InterPro" id="IPR019396">
    <property type="entry name" value="TM_Fragile-X-F-assoc"/>
</dbReference>
<dbReference type="GO" id="GO:0036503">
    <property type="term" value="P:ERAD pathway"/>
    <property type="evidence" value="ECO:0007669"/>
    <property type="project" value="TreeGrafter"/>
</dbReference>
<dbReference type="Proteomes" id="UP000030693">
    <property type="component" value="Unassembled WGS sequence"/>
</dbReference>
<dbReference type="PROSITE" id="PS50076">
    <property type="entry name" value="DNAJ_2"/>
    <property type="match status" value="1"/>
</dbReference>
<dbReference type="InterPro" id="IPR018253">
    <property type="entry name" value="DnaJ_domain_CS"/>
</dbReference>
<feature type="transmembrane region" description="Helical" evidence="3">
    <location>
        <begin position="349"/>
        <end position="376"/>
    </location>
</feature>
<gene>
    <name evidence="5" type="ORF">H696_00340</name>
</gene>
<dbReference type="Pfam" id="PF10269">
    <property type="entry name" value="Tmemb_185A"/>
    <property type="match status" value="1"/>
</dbReference>
<evidence type="ECO:0000259" key="4">
    <source>
        <dbReference type="PROSITE" id="PS50076"/>
    </source>
</evidence>
<dbReference type="CDD" id="cd06257">
    <property type="entry name" value="DnaJ"/>
    <property type="match status" value="1"/>
</dbReference>
<dbReference type="eggNOG" id="KOG0714">
    <property type="taxonomic scope" value="Eukaryota"/>
</dbReference>
<feature type="transmembrane region" description="Helical" evidence="3">
    <location>
        <begin position="218"/>
        <end position="236"/>
    </location>
</feature>
<dbReference type="Pfam" id="PF00226">
    <property type="entry name" value="DnaJ"/>
    <property type="match status" value="1"/>
</dbReference>
<keyword evidence="3" id="KW-0812">Transmembrane</keyword>
<feature type="transmembrane region" description="Helical" evidence="3">
    <location>
        <begin position="322"/>
        <end position="343"/>
    </location>
</feature>
<name>A0A058ZH02_FONAL</name>